<dbReference type="InterPro" id="IPR016073">
    <property type="entry name" value="Skp1_comp_POZ"/>
</dbReference>
<comment type="subcellular location">
    <subcellularLocation>
        <location evidence="1">Nucleus</location>
    </subcellularLocation>
</comment>
<protein>
    <recommendedName>
        <fullName evidence="3">Elongin-C</fullName>
    </recommendedName>
</protein>
<organism evidence="6 7">
    <name type="scientific">Protomyces lactucae-debilis</name>
    <dbReference type="NCBI Taxonomy" id="2754530"/>
    <lineage>
        <taxon>Eukaryota</taxon>
        <taxon>Fungi</taxon>
        <taxon>Dikarya</taxon>
        <taxon>Ascomycota</taxon>
        <taxon>Taphrinomycotina</taxon>
        <taxon>Taphrinomycetes</taxon>
        <taxon>Taphrinales</taxon>
        <taxon>Protomycetaceae</taxon>
        <taxon>Protomyces</taxon>
    </lineage>
</organism>
<gene>
    <name evidence="6" type="ORF">BCR37DRAFT_377283</name>
</gene>
<dbReference type="GO" id="GO:0005634">
    <property type="term" value="C:nucleus"/>
    <property type="evidence" value="ECO:0007669"/>
    <property type="project" value="UniProtKB-SubCell"/>
</dbReference>
<dbReference type="Pfam" id="PF03931">
    <property type="entry name" value="Skp1_POZ"/>
    <property type="match status" value="1"/>
</dbReference>
<dbReference type="OrthoDB" id="249087at2759"/>
<evidence type="ECO:0000313" key="6">
    <source>
        <dbReference type="EMBL" id="ORY85597.1"/>
    </source>
</evidence>
<dbReference type="InterPro" id="IPR001232">
    <property type="entry name" value="SKP1-like"/>
</dbReference>
<dbReference type="OMA" id="AMVSPII"/>
<dbReference type="Gene3D" id="3.30.710.10">
    <property type="entry name" value="Potassium Channel Kv1.1, Chain A"/>
    <property type="match status" value="1"/>
</dbReference>
<dbReference type="STRING" id="56484.A0A1Y2FPR3"/>
<evidence type="ECO:0000256" key="2">
    <source>
        <dbReference type="ARBA" id="ARBA00009993"/>
    </source>
</evidence>
<evidence type="ECO:0000256" key="3">
    <source>
        <dbReference type="ARBA" id="ARBA00021347"/>
    </source>
</evidence>
<dbReference type="FunFam" id="3.30.710.10:FF:000035">
    <property type="entry name" value="Elongin C transcription elongation factor"/>
    <property type="match status" value="1"/>
</dbReference>
<name>A0A1Y2FPR3_PROLT</name>
<reference evidence="6 7" key="1">
    <citation type="submission" date="2016-07" db="EMBL/GenBank/DDBJ databases">
        <title>Pervasive Adenine N6-methylation of Active Genes in Fungi.</title>
        <authorList>
            <consortium name="DOE Joint Genome Institute"/>
            <person name="Mondo S.J."/>
            <person name="Dannebaum R.O."/>
            <person name="Kuo R.C."/>
            <person name="Labutti K."/>
            <person name="Haridas S."/>
            <person name="Kuo A."/>
            <person name="Salamov A."/>
            <person name="Ahrendt S.R."/>
            <person name="Lipzen A."/>
            <person name="Sullivan W."/>
            <person name="Andreopoulos W.B."/>
            <person name="Clum A."/>
            <person name="Lindquist E."/>
            <person name="Daum C."/>
            <person name="Ramamoorthy G.K."/>
            <person name="Gryganskyi A."/>
            <person name="Culley D."/>
            <person name="Magnuson J.K."/>
            <person name="James T.Y."/>
            <person name="O'Malley M.A."/>
            <person name="Stajich J.E."/>
            <person name="Spatafora J.W."/>
            <person name="Visel A."/>
            <person name="Grigoriev I.V."/>
        </authorList>
    </citation>
    <scope>NUCLEOTIDE SEQUENCE [LARGE SCALE GENOMIC DNA]</scope>
    <source>
        <strain evidence="6 7">12-1054</strain>
    </source>
</reference>
<dbReference type="Proteomes" id="UP000193685">
    <property type="component" value="Unassembled WGS sequence"/>
</dbReference>
<proteinExistence type="inferred from homology"/>
<dbReference type="InterPro" id="IPR011333">
    <property type="entry name" value="SKP1/BTB/POZ_sf"/>
</dbReference>
<dbReference type="SMART" id="SM00512">
    <property type="entry name" value="Skp1"/>
    <property type="match status" value="1"/>
</dbReference>
<dbReference type="GeneID" id="63785378"/>
<evidence type="ECO:0000256" key="1">
    <source>
        <dbReference type="ARBA" id="ARBA00004123"/>
    </source>
</evidence>
<feature type="domain" description="SKP1 component POZ" evidence="5">
    <location>
        <begin position="12"/>
        <end position="75"/>
    </location>
</feature>
<dbReference type="SUPFAM" id="SSF54695">
    <property type="entry name" value="POZ domain"/>
    <property type="match status" value="1"/>
</dbReference>
<accession>A0A1Y2FPR3</accession>
<keyword evidence="4" id="KW-0539">Nucleus</keyword>
<sequence>MADSDDQQQSEYVTLVSSDSFHFIIHRKAALVSGTLASMLSPTSQFAESRTNSITLESIEGHMLEKVIDYLYFHERYKDAKEVPEFVVQPEYALNLLVAADFLDGMPLSWSMNKHTYCI</sequence>
<evidence type="ECO:0000259" key="5">
    <source>
        <dbReference type="Pfam" id="PF03931"/>
    </source>
</evidence>
<dbReference type="GO" id="GO:0006511">
    <property type="term" value="P:ubiquitin-dependent protein catabolic process"/>
    <property type="evidence" value="ECO:0007669"/>
    <property type="project" value="InterPro"/>
</dbReference>
<dbReference type="CDD" id="cd18321">
    <property type="entry name" value="BTB_POZ_EloC"/>
    <property type="match status" value="1"/>
</dbReference>
<comment type="similarity">
    <text evidence="2">Belongs to the SKP1 family.</text>
</comment>
<dbReference type="AlphaFoldDB" id="A0A1Y2FPR3"/>
<evidence type="ECO:0000256" key="4">
    <source>
        <dbReference type="ARBA" id="ARBA00023242"/>
    </source>
</evidence>
<comment type="caution">
    <text evidence="6">The sequence shown here is derived from an EMBL/GenBank/DDBJ whole genome shotgun (WGS) entry which is preliminary data.</text>
</comment>
<keyword evidence="7" id="KW-1185">Reference proteome</keyword>
<dbReference type="EMBL" id="MCFI01000004">
    <property type="protein sequence ID" value="ORY85597.1"/>
    <property type="molecule type" value="Genomic_DNA"/>
</dbReference>
<dbReference type="RefSeq" id="XP_040727079.1">
    <property type="nucleotide sequence ID" value="XM_040868779.1"/>
</dbReference>
<dbReference type="InterPro" id="IPR039948">
    <property type="entry name" value="ELC1"/>
</dbReference>
<evidence type="ECO:0000313" key="7">
    <source>
        <dbReference type="Proteomes" id="UP000193685"/>
    </source>
</evidence>
<dbReference type="PANTHER" id="PTHR20648">
    <property type="entry name" value="ELONGIN-C"/>
    <property type="match status" value="1"/>
</dbReference>